<reference evidence="2 3" key="1">
    <citation type="submission" date="2024-01" db="EMBL/GenBank/DDBJ databases">
        <title>A draft genome for a cacao thread blight-causing isolate of Paramarasmius palmivorus.</title>
        <authorList>
            <person name="Baruah I.K."/>
            <person name="Bukari Y."/>
            <person name="Amoako-Attah I."/>
            <person name="Meinhardt L.W."/>
            <person name="Bailey B.A."/>
            <person name="Cohen S.P."/>
        </authorList>
    </citation>
    <scope>NUCLEOTIDE SEQUENCE [LARGE SCALE GENOMIC DNA]</scope>
    <source>
        <strain evidence="2 3">GH-12</strain>
    </source>
</reference>
<feature type="domain" description="GST N-terminal" evidence="1">
    <location>
        <begin position="17"/>
        <end position="108"/>
    </location>
</feature>
<sequence>MQIRRYFLVTKYAKSSVSVHNHNFVPKALLTFDRYTLNYKKLPYEVVWVEFPDIEETMKSIGAAPTATKPNGQPKYTLPAIHDFGTDVRLCDSIKIVEYLEATYPSDPEKALIPQGTKALQLAFLDASRALLGPAMRPLVPPQEATILSPRSREHFLSSYGISEQVMAPEKREAAWKSVESAWAKVDSWMRKEDRFVMGDTVCFLDFAIAGQFVLFRIIWGEDSEEWKMMSSWQGGRWARLVRDLAEFEKLK</sequence>
<dbReference type="SUPFAM" id="SSF47616">
    <property type="entry name" value="GST C-terminal domain-like"/>
    <property type="match status" value="1"/>
</dbReference>
<dbReference type="InterPro" id="IPR004045">
    <property type="entry name" value="Glutathione_S-Trfase_N"/>
</dbReference>
<dbReference type="Pfam" id="PF22041">
    <property type="entry name" value="GST_C_7"/>
    <property type="match status" value="1"/>
</dbReference>
<dbReference type="Gene3D" id="3.40.30.10">
    <property type="entry name" value="Glutaredoxin"/>
    <property type="match status" value="1"/>
</dbReference>
<dbReference type="InterPro" id="IPR036249">
    <property type="entry name" value="Thioredoxin-like_sf"/>
</dbReference>
<proteinExistence type="predicted"/>
<dbReference type="InterPro" id="IPR054416">
    <property type="entry name" value="GST_UstS-like_C"/>
</dbReference>
<dbReference type="Gene3D" id="1.20.1050.10">
    <property type="match status" value="1"/>
</dbReference>
<comment type="caution">
    <text evidence="2">The sequence shown here is derived from an EMBL/GenBank/DDBJ whole genome shotgun (WGS) entry which is preliminary data.</text>
</comment>
<dbReference type="EMBL" id="JAYKXP010000126">
    <property type="protein sequence ID" value="KAK7024337.1"/>
    <property type="molecule type" value="Genomic_DNA"/>
</dbReference>
<protein>
    <recommendedName>
        <fullName evidence="1">GST N-terminal domain-containing protein</fullName>
    </recommendedName>
</protein>
<accession>A0AAW0BF75</accession>
<name>A0AAW0BF75_9AGAR</name>
<evidence type="ECO:0000259" key="1">
    <source>
        <dbReference type="PROSITE" id="PS50404"/>
    </source>
</evidence>
<dbReference type="SUPFAM" id="SSF52833">
    <property type="entry name" value="Thioredoxin-like"/>
    <property type="match status" value="1"/>
</dbReference>
<dbReference type="PROSITE" id="PS50404">
    <property type="entry name" value="GST_NTER"/>
    <property type="match status" value="1"/>
</dbReference>
<dbReference type="InterPro" id="IPR036282">
    <property type="entry name" value="Glutathione-S-Trfase_C_sf"/>
</dbReference>
<gene>
    <name evidence="2" type="ORF">VNI00_016373</name>
</gene>
<keyword evidence="3" id="KW-1185">Reference proteome</keyword>
<dbReference type="Proteomes" id="UP001383192">
    <property type="component" value="Unassembled WGS sequence"/>
</dbReference>
<organism evidence="2 3">
    <name type="scientific">Paramarasmius palmivorus</name>
    <dbReference type="NCBI Taxonomy" id="297713"/>
    <lineage>
        <taxon>Eukaryota</taxon>
        <taxon>Fungi</taxon>
        <taxon>Dikarya</taxon>
        <taxon>Basidiomycota</taxon>
        <taxon>Agaricomycotina</taxon>
        <taxon>Agaricomycetes</taxon>
        <taxon>Agaricomycetidae</taxon>
        <taxon>Agaricales</taxon>
        <taxon>Marasmiineae</taxon>
        <taxon>Marasmiaceae</taxon>
        <taxon>Paramarasmius</taxon>
    </lineage>
</organism>
<evidence type="ECO:0000313" key="3">
    <source>
        <dbReference type="Proteomes" id="UP001383192"/>
    </source>
</evidence>
<dbReference type="AlphaFoldDB" id="A0AAW0BF75"/>
<evidence type="ECO:0000313" key="2">
    <source>
        <dbReference type="EMBL" id="KAK7024337.1"/>
    </source>
</evidence>
<dbReference type="Pfam" id="PF13409">
    <property type="entry name" value="GST_N_2"/>
    <property type="match status" value="1"/>
</dbReference>